<dbReference type="InterPro" id="IPR009057">
    <property type="entry name" value="Homeodomain-like_sf"/>
</dbReference>
<dbReference type="InterPro" id="IPR037923">
    <property type="entry name" value="HTH-like"/>
</dbReference>
<comment type="caution">
    <text evidence="5">The sequence shown here is derived from an EMBL/GenBank/DDBJ whole genome shotgun (WGS) entry which is preliminary data.</text>
</comment>
<dbReference type="EMBL" id="JAAGWY010000001">
    <property type="protein sequence ID" value="NEN05653.1"/>
    <property type="molecule type" value="Genomic_DNA"/>
</dbReference>
<dbReference type="InterPro" id="IPR020449">
    <property type="entry name" value="Tscrpt_reg_AraC-type_HTH"/>
</dbReference>
<dbReference type="InterPro" id="IPR050204">
    <property type="entry name" value="AraC_XylS_family_regulators"/>
</dbReference>
<evidence type="ECO:0000313" key="5">
    <source>
        <dbReference type="EMBL" id="NEN05653.1"/>
    </source>
</evidence>
<keyword evidence="6" id="KW-1185">Reference proteome</keyword>
<proteinExistence type="predicted"/>
<accession>A0A6L9XW93</accession>
<sequence>MFVPGGSPGQRISVLPAPTVSRALAGGITSKLLAPVVGYFPHTAGHYKNRPEGAKQVIIILCTSGVGWLEVAGVTRPITAGTAVVIPAKTGHSYWADHTDPWTIWWMHVIGTDVEDLVDQIVGSSDDLIQSVGDMYTAVSLVEQALSHLERDETFASIVGATGAAWNLLAHLASDRLHGHPLTRDRVQIVQAFLRQHLDSQSTVKDLAKLANLSTSHFSVVFKAATGMGVVEYLKRLRNARARELLISSNLSISEISLVVGYNDPFYFSRQFRAINGTSPNQFRTTARKDSV</sequence>
<dbReference type="Pfam" id="PF02311">
    <property type="entry name" value="AraC_binding"/>
    <property type="match status" value="1"/>
</dbReference>
<dbReference type="GO" id="GO:0043565">
    <property type="term" value="F:sequence-specific DNA binding"/>
    <property type="evidence" value="ECO:0007669"/>
    <property type="project" value="InterPro"/>
</dbReference>
<dbReference type="Gene3D" id="1.10.10.60">
    <property type="entry name" value="Homeodomain-like"/>
    <property type="match status" value="2"/>
</dbReference>
<dbReference type="Gene3D" id="2.60.120.280">
    <property type="entry name" value="Regulatory protein AraC"/>
    <property type="match status" value="1"/>
</dbReference>
<dbReference type="InterPro" id="IPR003313">
    <property type="entry name" value="AraC-bd"/>
</dbReference>
<dbReference type="Pfam" id="PF12833">
    <property type="entry name" value="HTH_18"/>
    <property type="match status" value="1"/>
</dbReference>
<reference evidence="5 6" key="1">
    <citation type="journal article" date="2014" name="J. Microbiol.">
        <title>Diaminobutyricibacter tongyongensis gen. nov., sp. nov. and Homoserinibacter gongjuensis gen. nov., sp. nov. belong to the family Microbacteriaceae.</title>
        <authorList>
            <person name="Kim S.J."/>
            <person name="Ahn J.H."/>
            <person name="Weon H.Y."/>
            <person name="Hamada M."/>
            <person name="Suzuki K."/>
            <person name="Kwon S.W."/>
        </authorList>
    </citation>
    <scope>NUCLEOTIDE SEQUENCE [LARGE SCALE GENOMIC DNA]</scope>
    <source>
        <strain evidence="5 6">NBRC 108724</strain>
    </source>
</reference>
<keyword evidence="3" id="KW-0804">Transcription</keyword>
<dbReference type="SMART" id="SM00342">
    <property type="entry name" value="HTH_ARAC"/>
    <property type="match status" value="1"/>
</dbReference>
<keyword evidence="1" id="KW-0805">Transcription regulation</keyword>
<keyword evidence="2" id="KW-0238">DNA-binding</keyword>
<dbReference type="SUPFAM" id="SSF46689">
    <property type="entry name" value="Homeodomain-like"/>
    <property type="match status" value="2"/>
</dbReference>
<name>A0A6L9XW93_9MICO</name>
<dbReference type="SUPFAM" id="SSF51215">
    <property type="entry name" value="Regulatory protein AraC"/>
    <property type="match status" value="1"/>
</dbReference>
<evidence type="ECO:0000256" key="2">
    <source>
        <dbReference type="ARBA" id="ARBA00023125"/>
    </source>
</evidence>
<dbReference type="CDD" id="cd06986">
    <property type="entry name" value="cupin_MmsR-like_N"/>
    <property type="match status" value="1"/>
</dbReference>
<evidence type="ECO:0000256" key="3">
    <source>
        <dbReference type="ARBA" id="ARBA00023163"/>
    </source>
</evidence>
<organism evidence="5 6">
    <name type="scientific">Leifsonia tongyongensis</name>
    <dbReference type="NCBI Taxonomy" id="1268043"/>
    <lineage>
        <taxon>Bacteria</taxon>
        <taxon>Bacillati</taxon>
        <taxon>Actinomycetota</taxon>
        <taxon>Actinomycetes</taxon>
        <taxon>Micrococcales</taxon>
        <taxon>Microbacteriaceae</taxon>
        <taxon>Leifsonia</taxon>
    </lineage>
</organism>
<gene>
    <name evidence="5" type="ORF">G3T36_07180</name>
</gene>
<dbReference type="PANTHER" id="PTHR46796:SF7">
    <property type="entry name" value="ARAC FAMILY TRANSCRIPTIONAL REGULATOR"/>
    <property type="match status" value="1"/>
</dbReference>
<feature type="domain" description="HTH araC/xylS-type" evidence="4">
    <location>
        <begin position="188"/>
        <end position="286"/>
    </location>
</feature>
<evidence type="ECO:0000313" key="6">
    <source>
        <dbReference type="Proteomes" id="UP000474967"/>
    </source>
</evidence>
<dbReference type="PROSITE" id="PS01124">
    <property type="entry name" value="HTH_ARAC_FAMILY_2"/>
    <property type="match status" value="1"/>
</dbReference>
<dbReference type="Proteomes" id="UP000474967">
    <property type="component" value="Unassembled WGS sequence"/>
</dbReference>
<dbReference type="PANTHER" id="PTHR46796">
    <property type="entry name" value="HTH-TYPE TRANSCRIPTIONAL ACTIVATOR RHAS-RELATED"/>
    <property type="match status" value="1"/>
</dbReference>
<evidence type="ECO:0000259" key="4">
    <source>
        <dbReference type="PROSITE" id="PS01124"/>
    </source>
</evidence>
<dbReference type="InterPro" id="IPR018060">
    <property type="entry name" value="HTH_AraC"/>
</dbReference>
<dbReference type="PRINTS" id="PR00032">
    <property type="entry name" value="HTHARAC"/>
</dbReference>
<evidence type="ECO:0000256" key="1">
    <source>
        <dbReference type="ARBA" id="ARBA00023015"/>
    </source>
</evidence>
<dbReference type="GO" id="GO:0003700">
    <property type="term" value="F:DNA-binding transcription factor activity"/>
    <property type="evidence" value="ECO:0007669"/>
    <property type="project" value="InterPro"/>
</dbReference>
<dbReference type="RefSeq" id="WP_163288837.1">
    <property type="nucleotide sequence ID" value="NZ_JAAGWY010000001.1"/>
</dbReference>
<dbReference type="AlphaFoldDB" id="A0A6L9XW93"/>
<protein>
    <submittedName>
        <fullName evidence="5">AraC family transcriptional regulator</fullName>
    </submittedName>
</protein>